<reference evidence="2 3" key="1">
    <citation type="journal article" date="2018" name="Sci. Rep.">
        <title>Genomic signatures of local adaptation to the degree of environmental predictability in rotifers.</title>
        <authorList>
            <person name="Franch-Gras L."/>
            <person name="Hahn C."/>
            <person name="Garcia-Roger E.M."/>
            <person name="Carmona M.J."/>
            <person name="Serra M."/>
            <person name="Gomez A."/>
        </authorList>
    </citation>
    <scope>NUCLEOTIDE SEQUENCE [LARGE SCALE GENOMIC DNA]</scope>
    <source>
        <strain evidence="2">HYR1</strain>
    </source>
</reference>
<dbReference type="EMBL" id="REGN01000178">
    <property type="protein sequence ID" value="RNA43767.1"/>
    <property type="molecule type" value="Genomic_DNA"/>
</dbReference>
<evidence type="ECO:0000256" key="1">
    <source>
        <dbReference type="SAM" id="Phobius"/>
    </source>
</evidence>
<name>A0A3M7T779_BRAPC</name>
<keyword evidence="1" id="KW-1133">Transmembrane helix</keyword>
<accession>A0A3M7T779</accession>
<dbReference type="AlphaFoldDB" id="A0A3M7T779"/>
<feature type="transmembrane region" description="Helical" evidence="1">
    <location>
        <begin position="75"/>
        <end position="93"/>
    </location>
</feature>
<proteinExistence type="predicted"/>
<evidence type="ECO:0008006" key="4">
    <source>
        <dbReference type="Google" id="ProtNLM"/>
    </source>
</evidence>
<keyword evidence="1" id="KW-0812">Transmembrane</keyword>
<keyword evidence="1" id="KW-0472">Membrane</keyword>
<organism evidence="2 3">
    <name type="scientific">Brachionus plicatilis</name>
    <name type="common">Marine rotifer</name>
    <name type="synonym">Brachionus muelleri</name>
    <dbReference type="NCBI Taxonomy" id="10195"/>
    <lineage>
        <taxon>Eukaryota</taxon>
        <taxon>Metazoa</taxon>
        <taxon>Spiralia</taxon>
        <taxon>Gnathifera</taxon>
        <taxon>Rotifera</taxon>
        <taxon>Eurotatoria</taxon>
        <taxon>Monogononta</taxon>
        <taxon>Pseudotrocha</taxon>
        <taxon>Ploima</taxon>
        <taxon>Brachionidae</taxon>
        <taxon>Brachionus</taxon>
    </lineage>
</organism>
<feature type="transmembrane region" description="Helical" evidence="1">
    <location>
        <begin position="99"/>
        <end position="118"/>
    </location>
</feature>
<protein>
    <recommendedName>
        <fullName evidence="4">Transmembrane protein</fullName>
    </recommendedName>
</protein>
<keyword evidence="3" id="KW-1185">Reference proteome</keyword>
<dbReference type="Proteomes" id="UP000276133">
    <property type="component" value="Unassembled WGS sequence"/>
</dbReference>
<evidence type="ECO:0000313" key="2">
    <source>
        <dbReference type="EMBL" id="RNA43767.1"/>
    </source>
</evidence>
<gene>
    <name evidence="2" type="ORF">BpHYR1_031300</name>
</gene>
<sequence>MCSFQIENKLYGSFFSKIFYFEIFEKQSPFSFQESLKLIKICVSILYKKFILLSYFYYCFWHVKFEKFVNNFKNLHLAFKSFILSATNLLNLLNIQVDILILIMIFKLPAECIFAVVYQSIL</sequence>
<comment type="caution">
    <text evidence="2">The sequence shown here is derived from an EMBL/GenBank/DDBJ whole genome shotgun (WGS) entry which is preliminary data.</text>
</comment>
<evidence type="ECO:0000313" key="3">
    <source>
        <dbReference type="Proteomes" id="UP000276133"/>
    </source>
</evidence>
<feature type="transmembrane region" description="Helical" evidence="1">
    <location>
        <begin position="38"/>
        <end position="63"/>
    </location>
</feature>